<keyword evidence="2" id="KW-1185">Reference proteome</keyword>
<dbReference type="AlphaFoldDB" id="A0AAF5DT59"/>
<dbReference type="GO" id="GO:0006259">
    <property type="term" value="P:DNA metabolic process"/>
    <property type="evidence" value="ECO:0007669"/>
    <property type="project" value="UniProtKB-ARBA"/>
</dbReference>
<dbReference type="Gene3D" id="3.30.420.10">
    <property type="entry name" value="Ribonuclease H-like superfamily/Ribonuclease H"/>
    <property type="match status" value="1"/>
</dbReference>
<dbReference type="Proteomes" id="UP000035681">
    <property type="component" value="Unplaced"/>
</dbReference>
<dbReference type="WBParaSite" id="TCONS_00016887.p1">
    <property type="protein sequence ID" value="TCONS_00016887.p1"/>
    <property type="gene ID" value="XLOC_011541"/>
</dbReference>
<evidence type="ECO:0000313" key="3">
    <source>
        <dbReference type="WBParaSite" id="TCONS_00016887.p1"/>
    </source>
</evidence>
<evidence type="ECO:0000256" key="1">
    <source>
        <dbReference type="SAM" id="MobiDB-lite"/>
    </source>
</evidence>
<evidence type="ECO:0000313" key="2">
    <source>
        <dbReference type="Proteomes" id="UP000035681"/>
    </source>
</evidence>
<proteinExistence type="predicted"/>
<feature type="region of interest" description="Disordered" evidence="1">
    <location>
        <begin position="631"/>
        <end position="661"/>
    </location>
</feature>
<dbReference type="InterPro" id="IPR012337">
    <property type="entry name" value="RNaseH-like_sf"/>
</dbReference>
<accession>A0AAF5DT59</accession>
<name>A0AAF5DT59_STRER</name>
<sequence>MCSFLELPVPEIGQELNKIVAKINYFTSHIPDFLYTQPFYLFQNYKRNIKKDIKPLFKALLESTSKAILLVSIQSGVKRLIVTVVTNGKSISATMSVQYESIHYSIALYGRVLKSAEVNYAYETKLLLAVRDTINDNLPITSIYPITAISNVRHLVRNVHLPKIAFNTHQRLLTDFLPFEIIYEYTNSKEDIASLMIHANFSEGLPANVSALTCSTKAFNPFTSLLFTIKGLKDVFAKDPNAISLFKLVESSLLPSEEIELHSSIRSCLKEREIQSWPESKAPRERIHIDVGHYLTHKFLLAVDSYSDNALCFNNKAFSQFVNQLGCTHIFLVPQKSESNGAAKRGIGIKLLKKREVTDCDLEEMLREYIEQNKVQILAAVDGSAALIRKGAGYMTEWVELGQSIDGGEKMTNAASPKLCEIRAKLKVTVKRVPSHRNNSDFFMPGTLLSSYGTKILLISGENDQHYLASTIFVIDGKNEEFLNYLKDNNMENYVLVDGSASNIDDPEIQSKLKPDDDINTMKQTNENKLTDIVETSTYNVSEIVETINIGTDNAETTILNIFEMVENEIHETDNNANVNNESGNDNITDLEKNVDDNLIDLEQSSGNYSTDMDNPTERNIIETLNENLDNKKEFSTTENIPQNESSVIESQDRSQQSNSTISIRKIIPSRNMEQNKIDKFLNTSIKYDKFEVEDNLIIGSYDASKYNIDIKINTDKDVFITFKKIKQTEMISRNDSITSSLSIIQQNEESLPKKNLLESSLFKNLKCAVNYVESTRMYSYIIIKPEWNNHKDYNIMLHDKYDNNEDIKIICIIKYLERINDKYFSFILDIKKNINFSSRRKKVSEHRIVRYIYEATRMVLLHCYRIDNNWIKVRLLSKEIIKIFSDIFNFEESSVNLALIRVSTSHRYMDLIESIAAYGIKLVDANGTSNKLADELSRVFQTNTAQRTRRSHKQNQIITR</sequence>
<dbReference type="InterPro" id="IPR043502">
    <property type="entry name" value="DNA/RNA_pol_sf"/>
</dbReference>
<dbReference type="GO" id="GO:0003676">
    <property type="term" value="F:nucleic acid binding"/>
    <property type="evidence" value="ECO:0007669"/>
    <property type="project" value="InterPro"/>
</dbReference>
<protein>
    <submittedName>
        <fullName evidence="3">Uncharacterized protein</fullName>
    </submittedName>
</protein>
<reference evidence="3" key="1">
    <citation type="submission" date="2024-02" db="UniProtKB">
        <authorList>
            <consortium name="WormBaseParasite"/>
        </authorList>
    </citation>
    <scope>IDENTIFICATION</scope>
</reference>
<dbReference type="SUPFAM" id="SSF56672">
    <property type="entry name" value="DNA/RNA polymerases"/>
    <property type="match status" value="1"/>
</dbReference>
<feature type="compositionally biased region" description="Polar residues" evidence="1">
    <location>
        <begin position="637"/>
        <end position="661"/>
    </location>
</feature>
<organism evidence="2 3">
    <name type="scientific">Strongyloides stercoralis</name>
    <name type="common">Threadworm</name>
    <dbReference type="NCBI Taxonomy" id="6248"/>
    <lineage>
        <taxon>Eukaryota</taxon>
        <taxon>Metazoa</taxon>
        <taxon>Ecdysozoa</taxon>
        <taxon>Nematoda</taxon>
        <taxon>Chromadorea</taxon>
        <taxon>Rhabditida</taxon>
        <taxon>Tylenchina</taxon>
        <taxon>Panagrolaimomorpha</taxon>
        <taxon>Strongyloidoidea</taxon>
        <taxon>Strongyloididae</taxon>
        <taxon>Strongyloides</taxon>
    </lineage>
</organism>
<dbReference type="SUPFAM" id="SSF53098">
    <property type="entry name" value="Ribonuclease H-like"/>
    <property type="match status" value="1"/>
</dbReference>
<dbReference type="GO" id="GO:0042575">
    <property type="term" value="C:DNA polymerase complex"/>
    <property type="evidence" value="ECO:0007669"/>
    <property type="project" value="UniProtKB-ARBA"/>
</dbReference>
<dbReference type="InterPro" id="IPR036397">
    <property type="entry name" value="RNaseH_sf"/>
</dbReference>